<accession>A0ACC1SS82</accession>
<reference evidence="1" key="1">
    <citation type="submission" date="2022-08" db="EMBL/GenBank/DDBJ databases">
        <title>Genome Sequence of Fusarium decemcellulare.</title>
        <authorList>
            <person name="Buettner E."/>
        </authorList>
    </citation>
    <scope>NUCLEOTIDE SEQUENCE</scope>
    <source>
        <strain evidence="1">Babe19</strain>
    </source>
</reference>
<evidence type="ECO:0000313" key="2">
    <source>
        <dbReference type="Proteomes" id="UP001148629"/>
    </source>
</evidence>
<evidence type="ECO:0000313" key="1">
    <source>
        <dbReference type="EMBL" id="KAJ3545238.1"/>
    </source>
</evidence>
<proteinExistence type="predicted"/>
<protein>
    <submittedName>
        <fullName evidence="1">Uncharacterized protein</fullName>
    </submittedName>
</protein>
<comment type="caution">
    <text evidence="1">The sequence shown here is derived from an EMBL/GenBank/DDBJ whole genome shotgun (WGS) entry which is preliminary data.</text>
</comment>
<keyword evidence="2" id="KW-1185">Reference proteome</keyword>
<sequence>MVKVAIAGLGQLAEEVIGAILADGRHEVTILSRREASPADVARGLNWIQVEYNNKQKLAESLEGIHTVLSFILVHNDPGNHSQKNLIDACVQAGVKRFAPSEWAFFDVEHYPIYRGKLEIREYLKNINSKEKLLEYSLFLPGMFMNYLEPAEKMNKHLTHSDTFIDFKNRRAILPEGSNASLSLTRVEDVARVVAEALSSESEWPTHGGISGNKVTFDDILSIGQLVRGEPFAVSRVKVEDLKAGKLSSPWLPMLRHPSFSPEEVRAASEQFAIQSLLAAAQGGWEMSNEWNESLPGFEFANLKAVLLESWAGEP</sequence>
<dbReference type="Proteomes" id="UP001148629">
    <property type="component" value="Unassembled WGS sequence"/>
</dbReference>
<dbReference type="EMBL" id="JANRMS010000158">
    <property type="protein sequence ID" value="KAJ3545238.1"/>
    <property type="molecule type" value="Genomic_DNA"/>
</dbReference>
<name>A0ACC1SS82_9HYPO</name>
<organism evidence="1 2">
    <name type="scientific">Fusarium decemcellulare</name>
    <dbReference type="NCBI Taxonomy" id="57161"/>
    <lineage>
        <taxon>Eukaryota</taxon>
        <taxon>Fungi</taxon>
        <taxon>Dikarya</taxon>
        <taxon>Ascomycota</taxon>
        <taxon>Pezizomycotina</taxon>
        <taxon>Sordariomycetes</taxon>
        <taxon>Hypocreomycetidae</taxon>
        <taxon>Hypocreales</taxon>
        <taxon>Nectriaceae</taxon>
        <taxon>Fusarium</taxon>
        <taxon>Fusarium decemcellulare species complex</taxon>
    </lineage>
</organism>
<gene>
    <name evidence="1" type="ORF">NM208_g2610</name>
</gene>